<dbReference type="EMBL" id="LBSX01000007">
    <property type="protein sequence ID" value="KKQ27663.1"/>
    <property type="molecule type" value="Genomic_DNA"/>
</dbReference>
<evidence type="ECO:0000256" key="3">
    <source>
        <dbReference type="ARBA" id="ARBA00022692"/>
    </source>
</evidence>
<comment type="caution">
    <text evidence="7">The sequence shown here is derived from an EMBL/GenBank/DDBJ whole genome shotgun (WGS) entry which is preliminary data.</text>
</comment>
<protein>
    <submittedName>
        <fullName evidence="7">Uncharacterized protein</fullName>
    </submittedName>
</protein>
<feature type="transmembrane region" description="Helical" evidence="6">
    <location>
        <begin position="6"/>
        <end position="30"/>
    </location>
</feature>
<evidence type="ECO:0000256" key="2">
    <source>
        <dbReference type="ARBA" id="ARBA00022481"/>
    </source>
</evidence>
<comment type="subcellular location">
    <subcellularLocation>
        <location evidence="1">Membrane</location>
        <topology evidence="1">Single-pass membrane protein</topology>
    </subcellularLocation>
</comment>
<evidence type="ECO:0000256" key="6">
    <source>
        <dbReference type="SAM" id="Phobius"/>
    </source>
</evidence>
<keyword evidence="2" id="KW-0488">Methylation</keyword>
<evidence type="ECO:0000256" key="4">
    <source>
        <dbReference type="ARBA" id="ARBA00022989"/>
    </source>
</evidence>
<dbReference type="PROSITE" id="PS00409">
    <property type="entry name" value="PROKAR_NTER_METHYL"/>
    <property type="match status" value="1"/>
</dbReference>
<dbReference type="PRINTS" id="PR00885">
    <property type="entry name" value="BCTERIALGSPH"/>
</dbReference>
<keyword evidence="4 6" id="KW-1133">Transmembrane helix</keyword>
<sequence>MKNKRGFTLIELLIVIAIMAIIAAVIFVALDPLKRFQDSRDSVRWQQASQILNAIKLYQVDHGGTNLATITDMTAGATYMMGTDTSGCDHYNAVCDVSIPGDGYCVDLSDLVSSGYLSSIPVSPNGAGTWDSGHTGYTISTTSTGATFVHSCESENSTEIVLSR</sequence>
<dbReference type="GO" id="GO:0015627">
    <property type="term" value="C:type II protein secretion system complex"/>
    <property type="evidence" value="ECO:0007669"/>
    <property type="project" value="InterPro"/>
</dbReference>
<dbReference type="GO" id="GO:0016020">
    <property type="term" value="C:membrane"/>
    <property type="evidence" value="ECO:0007669"/>
    <property type="project" value="UniProtKB-SubCell"/>
</dbReference>
<dbReference type="NCBIfam" id="TIGR02532">
    <property type="entry name" value="IV_pilin_GFxxxE"/>
    <property type="match status" value="1"/>
</dbReference>
<reference evidence="7 8" key="1">
    <citation type="journal article" date="2015" name="Nature">
        <title>rRNA introns, odd ribosomes, and small enigmatic genomes across a large radiation of phyla.</title>
        <authorList>
            <person name="Brown C.T."/>
            <person name="Hug L.A."/>
            <person name="Thomas B.C."/>
            <person name="Sharon I."/>
            <person name="Castelle C.J."/>
            <person name="Singh A."/>
            <person name="Wilkins M.J."/>
            <person name="Williams K.H."/>
            <person name="Banfield J.F."/>
        </authorList>
    </citation>
    <scope>NUCLEOTIDE SEQUENCE [LARGE SCALE GENOMIC DNA]</scope>
</reference>
<evidence type="ECO:0000313" key="7">
    <source>
        <dbReference type="EMBL" id="KKQ27663.1"/>
    </source>
</evidence>
<proteinExistence type="predicted"/>
<dbReference type="SUPFAM" id="SSF54523">
    <property type="entry name" value="Pili subunits"/>
    <property type="match status" value="1"/>
</dbReference>
<keyword evidence="5 6" id="KW-0472">Membrane</keyword>
<dbReference type="AlphaFoldDB" id="A0A0G0G9A0"/>
<organism evidence="7 8">
    <name type="scientific">Candidatus Magasanikbacteria bacterium GW2011_GWC2_37_14</name>
    <dbReference type="NCBI Taxonomy" id="1619046"/>
    <lineage>
        <taxon>Bacteria</taxon>
        <taxon>Candidatus Magasanikiibacteriota</taxon>
    </lineage>
</organism>
<evidence type="ECO:0000256" key="1">
    <source>
        <dbReference type="ARBA" id="ARBA00004167"/>
    </source>
</evidence>
<gene>
    <name evidence="7" type="ORF">US42_C0007G0054</name>
</gene>
<name>A0A0G0G9A0_9BACT</name>
<dbReference type="Gene3D" id="3.30.700.10">
    <property type="entry name" value="Glycoprotein, Type 4 Pilin"/>
    <property type="match status" value="1"/>
</dbReference>
<evidence type="ECO:0000256" key="5">
    <source>
        <dbReference type="ARBA" id="ARBA00023136"/>
    </source>
</evidence>
<evidence type="ECO:0000313" key="8">
    <source>
        <dbReference type="Proteomes" id="UP000034849"/>
    </source>
</evidence>
<dbReference type="InterPro" id="IPR045584">
    <property type="entry name" value="Pilin-like"/>
</dbReference>
<dbReference type="InterPro" id="IPR012902">
    <property type="entry name" value="N_methyl_site"/>
</dbReference>
<keyword evidence="3 6" id="KW-0812">Transmembrane</keyword>
<dbReference type="InterPro" id="IPR002416">
    <property type="entry name" value="T2SS_protein-GspH"/>
</dbReference>
<dbReference type="Pfam" id="PF07963">
    <property type="entry name" value="N_methyl"/>
    <property type="match status" value="1"/>
</dbReference>
<dbReference type="GO" id="GO:0015628">
    <property type="term" value="P:protein secretion by the type II secretion system"/>
    <property type="evidence" value="ECO:0007669"/>
    <property type="project" value="InterPro"/>
</dbReference>
<accession>A0A0G0G9A0</accession>
<dbReference type="Proteomes" id="UP000034849">
    <property type="component" value="Unassembled WGS sequence"/>
</dbReference>
<dbReference type="STRING" id="1619046.US42_C0007G0054"/>